<dbReference type="EMBL" id="SLUN01000031">
    <property type="protein sequence ID" value="TCL61885.1"/>
    <property type="molecule type" value="Genomic_DNA"/>
</dbReference>
<feature type="region of interest" description="Disordered" evidence="1">
    <location>
        <begin position="1"/>
        <end position="78"/>
    </location>
</feature>
<gene>
    <name evidence="2" type="ORF">EDC14_103157</name>
</gene>
<proteinExistence type="predicted"/>
<sequence>MHRQTLRKLPRGFGQEDRALGKLPQPSSLPAPEVRKAIPPGIPLGRGLPERTVPRYSFTRRPSARSNGSGRRKRRAATTLANLPVLTKIPS</sequence>
<dbReference type="AlphaFoldDB" id="A0A4R1R8A1"/>
<evidence type="ECO:0000256" key="1">
    <source>
        <dbReference type="SAM" id="MobiDB-lite"/>
    </source>
</evidence>
<name>A0A4R1R8A1_HYDET</name>
<reference evidence="2 3" key="1">
    <citation type="submission" date="2019-03" db="EMBL/GenBank/DDBJ databases">
        <title>Genomic Encyclopedia of Type Strains, Phase IV (KMG-IV): sequencing the most valuable type-strain genomes for metagenomic binning, comparative biology and taxonomic classification.</title>
        <authorList>
            <person name="Goeker M."/>
        </authorList>
    </citation>
    <scope>NUCLEOTIDE SEQUENCE [LARGE SCALE GENOMIC DNA]</scope>
    <source>
        <strain evidence="2 3">LX-B</strain>
    </source>
</reference>
<protein>
    <submittedName>
        <fullName evidence="2">Uncharacterized protein</fullName>
    </submittedName>
</protein>
<dbReference type="Proteomes" id="UP000295008">
    <property type="component" value="Unassembled WGS sequence"/>
</dbReference>
<keyword evidence="3" id="KW-1185">Reference proteome</keyword>
<accession>A0A4R1R8A1</accession>
<organism evidence="2 3">
    <name type="scientific">Hydrogenispora ethanolica</name>
    <dbReference type="NCBI Taxonomy" id="1082276"/>
    <lineage>
        <taxon>Bacteria</taxon>
        <taxon>Bacillati</taxon>
        <taxon>Bacillota</taxon>
        <taxon>Hydrogenispora</taxon>
    </lineage>
</organism>
<evidence type="ECO:0000313" key="2">
    <source>
        <dbReference type="EMBL" id="TCL61885.1"/>
    </source>
</evidence>
<evidence type="ECO:0000313" key="3">
    <source>
        <dbReference type="Proteomes" id="UP000295008"/>
    </source>
</evidence>
<comment type="caution">
    <text evidence="2">The sequence shown here is derived from an EMBL/GenBank/DDBJ whole genome shotgun (WGS) entry which is preliminary data.</text>
</comment>
<feature type="compositionally biased region" description="Basic residues" evidence="1">
    <location>
        <begin position="1"/>
        <end position="10"/>
    </location>
</feature>